<organism evidence="3 4">
    <name type="scientific">Plectus sambesii</name>
    <dbReference type="NCBI Taxonomy" id="2011161"/>
    <lineage>
        <taxon>Eukaryota</taxon>
        <taxon>Metazoa</taxon>
        <taxon>Ecdysozoa</taxon>
        <taxon>Nematoda</taxon>
        <taxon>Chromadorea</taxon>
        <taxon>Plectida</taxon>
        <taxon>Plectina</taxon>
        <taxon>Plectoidea</taxon>
        <taxon>Plectidae</taxon>
        <taxon>Plectus</taxon>
    </lineage>
</organism>
<keyword evidence="2" id="KW-1133">Transmembrane helix</keyword>
<keyword evidence="3" id="KW-1185">Reference proteome</keyword>
<dbReference type="AlphaFoldDB" id="A0A914XJQ7"/>
<name>A0A914XJQ7_9BILA</name>
<evidence type="ECO:0000313" key="3">
    <source>
        <dbReference type="Proteomes" id="UP000887566"/>
    </source>
</evidence>
<reference evidence="4" key="1">
    <citation type="submission" date="2022-11" db="UniProtKB">
        <authorList>
            <consortium name="WormBaseParasite"/>
        </authorList>
    </citation>
    <scope>IDENTIFICATION</scope>
</reference>
<sequence>MTGIAFVLHVAMQYVEDVIPGDTELPFRLTTFTGRLNSTRPFQLRGLNFDPQRLLNEAESEYRDELGLSENTEAPTPTTTAEPEQKGNGTHFGNQLYILRRGLFFIFAFMYFVTILACLL</sequence>
<keyword evidence="2" id="KW-0472">Membrane</keyword>
<evidence type="ECO:0000256" key="1">
    <source>
        <dbReference type="SAM" id="MobiDB-lite"/>
    </source>
</evidence>
<proteinExistence type="predicted"/>
<evidence type="ECO:0000313" key="4">
    <source>
        <dbReference type="WBParaSite" id="PSAMB.scaffold8135size6575.g31023.t1"/>
    </source>
</evidence>
<dbReference type="WBParaSite" id="PSAMB.scaffold8135size6575.g31023.t1">
    <property type="protein sequence ID" value="PSAMB.scaffold8135size6575.g31023.t1"/>
    <property type="gene ID" value="PSAMB.scaffold8135size6575.g31023"/>
</dbReference>
<dbReference type="Proteomes" id="UP000887566">
    <property type="component" value="Unplaced"/>
</dbReference>
<accession>A0A914XJQ7</accession>
<feature type="transmembrane region" description="Helical" evidence="2">
    <location>
        <begin position="98"/>
        <end position="119"/>
    </location>
</feature>
<feature type="compositionally biased region" description="Low complexity" evidence="1">
    <location>
        <begin position="72"/>
        <end position="82"/>
    </location>
</feature>
<feature type="region of interest" description="Disordered" evidence="1">
    <location>
        <begin position="62"/>
        <end position="90"/>
    </location>
</feature>
<evidence type="ECO:0000256" key="2">
    <source>
        <dbReference type="SAM" id="Phobius"/>
    </source>
</evidence>
<protein>
    <submittedName>
        <fullName evidence="4">Uncharacterized protein</fullName>
    </submittedName>
</protein>
<keyword evidence="2" id="KW-0812">Transmembrane</keyword>